<dbReference type="SUPFAM" id="SSF56219">
    <property type="entry name" value="DNase I-like"/>
    <property type="match status" value="1"/>
</dbReference>
<comment type="caution">
    <text evidence="1">The sequence shown here is derived from an EMBL/GenBank/DDBJ whole genome shotgun (WGS) entry which is preliminary data.</text>
</comment>
<dbReference type="InterPro" id="IPR036691">
    <property type="entry name" value="Endo/exonu/phosph_ase_sf"/>
</dbReference>
<dbReference type="PANTHER" id="PTHR46670">
    <property type="entry name" value="ENDO/EXONUCLEASE/PHOSPHATASE DOMAIN-CONTAINING PROTEIN"/>
    <property type="match status" value="1"/>
</dbReference>
<dbReference type="Gene3D" id="3.60.10.10">
    <property type="entry name" value="Endonuclease/exonuclease/phosphatase"/>
    <property type="match status" value="1"/>
</dbReference>
<dbReference type="AlphaFoldDB" id="A0A6S7GDK0"/>
<name>A0A6S7GDK0_PARCT</name>
<dbReference type="Proteomes" id="UP001152795">
    <property type="component" value="Unassembled WGS sequence"/>
</dbReference>
<protein>
    <submittedName>
        <fullName evidence="1">Uncharacterized protein</fullName>
    </submittedName>
</protein>
<organism evidence="1 2">
    <name type="scientific">Paramuricea clavata</name>
    <name type="common">Red gorgonian</name>
    <name type="synonym">Violescent sea-whip</name>
    <dbReference type="NCBI Taxonomy" id="317549"/>
    <lineage>
        <taxon>Eukaryota</taxon>
        <taxon>Metazoa</taxon>
        <taxon>Cnidaria</taxon>
        <taxon>Anthozoa</taxon>
        <taxon>Octocorallia</taxon>
        <taxon>Malacalcyonacea</taxon>
        <taxon>Plexauridae</taxon>
        <taxon>Paramuricea</taxon>
    </lineage>
</organism>
<evidence type="ECO:0000313" key="1">
    <source>
        <dbReference type="EMBL" id="CAB3983321.1"/>
    </source>
</evidence>
<evidence type="ECO:0000313" key="2">
    <source>
        <dbReference type="Proteomes" id="UP001152795"/>
    </source>
</evidence>
<dbReference type="OrthoDB" id="5989319at2759"/>
<reference evidence="1" key="1">
    <citation type="submission" date="2020-04" db="EMBL/GenBank/DDBJ databases">
        <authorList>
            <person name="Alioto T."/>
            <person name="Alioto T."/>
            <person name="Gomez Garrido J."/>
        </authorList>
    </citation>
    <scope>NUCLEOTIDE SEQUENCE</scope>
    <source>
        <strain evidence="1">A484AB</strain>
    </source>
</reference>
<dbReference type="PANTHER" id="PTHR46670:SF3">
    <property type="entry name" value="ENDONUCLEASE_EXONUCLEASE_PHOSPHATASE DOMAIN-CONTAINING PROTEIN"/>
    <property type="match status" value="1"/>
</dbReference>
<accession>A0A6S7GDK0</accession>
<gene>
    <name evidence="1" type="ORF">PACLA_8A064297</name>
</gene>
<sequence length="484" mass="56057">MNSQSIRNKTADFVDYVCENKFDLIAVTETWLQKKDDAVRVELCPAGYKFVDHPRLRRGGGGIGLLHRHSFRVITVRSGEEESFDYSELLIQLSSSCKLRTIINRSFYRRSAYLSLGDFNIHVDNCIDADAMKFLDLLDSLGLDQHVTQPTHIHGHTLDLIITRKRESLIRSPPRSCHYFSNHAAVHSSILIVKSVTKVSRVTYRKTKDADLHCLRQDLAVSDLCKREHGEHVISSYEDLDKLVCSYNTVLSTITNSHAPLKTKVVRSRPQVSWYNQDIAEAKRQRRRAERVWRRSKSAEDLLVFKRLKNNVTYISSKARKEFYVKFIQEQECDQRKRFRATKVLLLPKSDLCFPDYHNNTARANYIGNYFHRKVANIRKELYVSHITHEERVMVIDDPELNAEHEKLSNFKELTQEDVHQLIRASTKKTSMLDPLPTSLLTTCLEEILPVITSMINSSLSLGYVPIEWKAARSTRGLRKLIWL</sequence>
<proteinExistence type="predicted"/>
<keyword evidence="2" id="KW-1185">Reference proteome</keyword>
<dbReference type="EMBL" id="CACRXK020000600">
    <property type="protein sequence ID" value="CAB3983321.1"/>
    <property type="molecule type" value="Genomic_DNA"/>
</dbReference>